<evidence type="ECO:0000313" key="2">
    <source>
        <dbReference type="EMBL" id="GFO29383.1"/>
    </source>
</evidence>
<evidence type="ECO:0000256" key="1">
    <source>
        <dbReference type="SAM" id="Phobius"/>
    </source>
</evidence>
<keyword evidence="1" id="KW-0472">Membrane</keyword>
<keyword evidence="1" id="KW-1133">Transmembrane helix</keyword>
<keyword evidence="1" id="KW-0812">Transmembrane</keyword>
<dbReference type="EMBL" id="BLXT01006160">
    <property type="protein sequence ID" value="GFO29383.1"/>
    <property type="molecule type" value="Genomic_DNA"/>
</dbReference>
<gene>
    <name evidence="2" type="ORF">PoB_005588800</name>
</gene>
<reference evidence="2 3" key="1">
    <citation type="journal article" date="2021" name="Elife">
        <title>Chloroplast acquisition without the gene transfer in kleptoplastic sea slugs, Plakobranchus ocellatus.</title>
        <authorList>
            <person name="Maeda T."/>
            <person name="Takahashi S."/>
            <person name="Yoshida T."/>
            <person name="Shimamura S."/>
            <person name="Takaki Y."/>
            <person name="Nagai Y."/>
            <person name="Toyoda A."/>
            <person name="Suzuki Y."/>
            <person name="Arimoto A."/>
            <person name="Ishii H."/>
            <person name="Satoh N."/>
            <person name="Nishiyama T."/>
            <person name="Hasebe M."/>
            <person name="Maruyama T."/>
            <person name="Minagawa J."/>
            <person name="Obokata J."/>
            <person name="Shigenobu S."/>
        </authorList>
    </citation>
    <scope>NUCLEOTIDE SEQUENCE [LARGE SCALE GENOMIC DNA]</scope>
</reference>
<evidence type="ECO:0000313" key="3">
    <source>
        <dbReference type="Proteomes" id="UP000735302"/>
    </source>
</evidence>
<protein>
    <submittedName>
        <fullName evidence="2">Uncharacterized protein</fullName>
    </submittedName>
</protein>
<organism evidence="2 3">
    <name type="scientific">Plakobranchus ocellatus</name>
    <dbReference type="NCBI Taxonomy" id="259542"/>
    <lineage>
        <taxon>Eukaryota</taxon>
        <taxon>Metazoa</taxon>
        <taxon>Spiralia</taxon>
        <taxon>Lophotrochozoa</taxon>
        <taxon>Mollusca</taxon>
        <taxon>Gastropoda</taxon>
        <taxon>Heterobranchia</taxon>
        <taxon>Euthyneura</taxon>
        <taxon>Panpulmonata</taxon>
        <taxon>Sacoglossa</taxon>
        <taxon>Placobranchoidea</taxon>
        <taxon>Plakobranchidae</taxon>
        <taxon>Plakobranchus</taxon>
    </lineage>
</organism>
<feature type="transmembrane region" description="Helical" evidence="1">
    <location>
        <begin position="29"/>
        <end position="47"/>
    </location>
</feature>
<proteinExistence type="predicted"/>
<name>A0AAV4CEK0_9GAST</name>
<keyword evidence="3" id="KW-1185">Reference proteome</keyword>
<sequence>MDGETSVLYYSWVSHQRRALFRCWTTDLLRLRVILVIMLLTSGYWMCQKFFVPTKPSSTQDLKWESFPVKMPVQTHLRNKMEDVTGLLDGRVPFDYPLGQFDHQVDVRFALGVATKRPIEEIDAEYKKIRAEGSVSQTAT</sequence>
<accession>A0AAV4CEK0</accession>
<comment type="caution">
    <text evidence="2">The sequence shown here is derived from an EMBL/GenBank/DDBJ whole genome shotgun (WGS) entry which is preliminary data.</text>
</comment>
<dbReference type="AlphaFoldDB" id="A0AAV4CEK0"/>
<dbReference type="Proteomes" id="UP000735302">
    <property type="component" value="Unassembled WGS sequence"/>
</dbReference>